<evidence type="ECO:0000313" key="8">
    <source>
        <dbReference type="Proteomes" id="UP000235116"/>
    </source>
</evidence>
<dbReference type="Proteomes" id="UP000235116">
    <property type="component" value="Chromosome"/>
</dbReference>
<dbReference type="InterPro" id="IPR000780">
    <property type="entry name" value="CheR_MeTrfase"/>
</dbReference>
<evidence type="ECO:0000259" key="6">
    <source>
        <dbReference type="PROSITE" id="PS50123"/>
    </source>
</evidence>
<evidence type="ECO:0000256" key="2">
    <source>
        <dbReference type="ARBA" id="ARBA00012534"/>
    </source>
</evidence>
<proteinExistence type="predicted"/>
<keyword evidence="3 7" id="KW-0489">Methyltransferase</keyword>
<reference evidence="8" key="1">
    <citation type="submission" date="2017-08" db="EMBL/GenBank/DDBJ databases">
        <title>Direct submision.</title>
        <authorList>
            <person name="Kim S.-J."/>
            <person name="Rhee S.-K."/>
        </authorList>
    </citation>
    <scope>NUCLEOTIDE SEQUENCE [LARGE SCALE GENOMIC DNA]</scope>
    <source>
        <strain evidence="8">GI5</strain>
    </source>
</reference>
<organism evidence="7 8">
    <name type="scientific">Ketobacter alkanivorans</name>
    <dbReference type="NCBI Taxonomy" id="1917421"/>
    <lineage>
        <taxon>Bacteria</taxon>
        <taxon>Pseudomonadati</taxon>
        <taxon>Pseudomonadota</taxon>
        <taxon>Gammaproteobacteria</taxon>
        <taxon>Pseudomonadales</taxon>
        <taxon>Ketobacteraceae</taxon>
        <taxon>Ketobacter</taxon>
    </lineage>
</organism>
<dbReference type="InterPro" id="IPR022641">
    <property type="entry name" value="CheR_N"/>
</dbReference>
<dbReference type="InterPro" id="IPR050903">
    <property type="entry name" value="Bact_Chemotaxis_MeTrfase"/>
</dbReference>
<dbReference type="SUPFAM" id="SSF53335">
    <property type="entry name" value="S-adenosyl-L-methionine-dependent methyltransferases"/>
    <property type="match status" value="1"/>
</dbReference>
<dbReference type="AlphaFoldDB" id="A0A2K9LM94"/>
<name>A0A2K9LM94_9GAMM</name>
<dbReference type="InterPro" id="IPR036804">
    <property type="entry name" value="CheR_N_sf"/>
</dbReference>
<dbReference type="CDD" id="cd02440">
    <property type="entry name" value="AdoMet_MTases"/>
    <property type="match status" value="1"/>
</dbReference>
<sequence length="288" mass="33850">MSVPAERWSLQKAELNEEQFMRWRTLLEDRTGMQLSIERKSFLETSLNIRMREIGCTSYDTYYEKLMSGLAGEVEWATLVDRLTVQETSFFRHPSSYELVRNYCTKLYKEQGRKHIELWSVGCATGEEPYSLAMLMDDLVSQQSDRRYYGITATDISLPALSKAREGVYNIRKLERVDQRYSQLYFESHERGRCRVVPRLKDRVCFAQINVLDLRQAPVQNVDVVFCQNLLIYFQGWRKKDIVTHLAERLAPGGIMVLGVGEVLDWQRPDMERFQYKDTLAFIKRNHS</sequence>
<dbReference type="InterPro" id="IPR029063">
    <property type="entry name" value="SAM-dependent_MTases_sf"/>
</dbReference>
<evidence type="ECO:0000256" key="3">
    <source>
        <dbReference type="ARBA" id="ARBA00022603"/>
    </source>
</evidence>
<keyword evidence="8" id="KW-1185">Reference proteome</keyword>
<dbReference type="OrthoDB" id="9816309at2"/>
<dbReference type="EC" id="2.1.1.80" evidence="2"/>
<comment type="catalytic activity">
    <reaction evidence="1">
        <text>L-glutamyl-[protein] + S-adenosyl-L-methionine = [protein]-L-glutamate 5-O-methyl ester + S-adenosyl-L-homocysteine</text>
        <dbReference type="Rhea" id="RHEA:24452"/>
        <dbReference type="Rhea" id="RHEA-COMP:10208"/>
        <dbReference type="Rhea" id="RHEA-COMP:10311"/>
        <dbReference type="ChEBI" id="CHEBI:29973"/>
        <dbReference type="ChEBI" id="CHEBI:57856"/>
        <dbReference type="ChEBI" id="CHEBI:59789"/>
        <dbReference type="ChEBI" id="CHEBI:82795"/>
        <dbReference type="EC" id="2.1.1.80"/>
    </reaction>
</comment>
<dbReference type="Pfam" id="PF01739">
    <property type="entry name" value="CheR"/>
    <property type="match status" value="1"/>
</dbReference>
<protein>
    <recommendedName>
        <fullName evidence="2">protein-glutamate O-methyltransferase</fullName>
        <ecNumber evidence="2">2.1.1.80</ecNumber>
    </recommendedName>
</protein>
<dbReference type="Gene3D" id="1.10.155.10">
    <property type="entry name" value="Chemotaxis receptor methyltransferase CheR, N-terminal domain"/>
    <property type="match status" value="1"/>
</dbReference>
<feature type="domain" description="CheR-type methyltransferase" evidence="6">
    <location>
        <begin position="8"/>
        <end position="287"/>
    </location>
</feature>
<accession>A0A2K9LM94</accession>
<dbReference type="Gene3D" id="3.40.50.150">
    <property type="entry name" value="Vaccinia Virus protein VP39"/>
    <property type="match status" value="1"/>
</dbReference>
<keyword evidence="4 7" id="KW-0808">Transferase</keyword>
<dbReference type="Pfam" id="PF03705">
    <property type="entry name" value="CheR_N"/>
    <property type="match status" value="1"/>
</dbReference>
<evidence type="ECO:0000256" key="4">
    <source>
        <dbReference type="ARBA" id="ARBA00022679"/>
    </source>
</evidence>
<dbReference type="PANTHER" id="PTHR24422">
    <property type="entry name" value="CHEMOTAXIS PROTEIN METHYLTRANSFERASE"/>
    <property type="match status" value="1"/>
</dbReference>
<dbReference type="EMBL" id="CP022684">
    <property type="protein sequence ID" value="AUM13281.1"/>
    <property type="molecule type" value="Genomic_DNA"/>
</dbReference>
<evidence type="ECO:0000313" key="7">
    <source>
        <dbReference type="EMBL" id="AUM13281.1"/>
    </source>
</evidence>
<gene>
    <name evidence="7" type="ORF">Kalk_12985</name>
</gene>
<dbReference type="InterPro" id="IPR022642">
    <property type="entry name" value="CheR_C"/>
</dbReference>
<dbReference type="PROSITE" id="PS50123">
    <property type="entry name" value="CHER"/>
    <property type="match status" value="1"/>
</dbReference>
<evidence type="ECO:0000256" key="1">
    <source>
        <dbReference type="ARBA" id="ARBA00001541"/>
    </source>
</evidence>
<dbReference type="GO" id="GO:0032259">
    <property type="term" value="P:methylation"/>
    <property type="evidence" value="ECO:0007669"/>
    <property type="project" value="UniProtKB-KW"/>
</dbReference>
<dbReference type="GO" id="GO:0008983">
    <property type="term" value="F:protein-glutamate O-methyltransferase activity"/>
    <property type="evidence" value="ECO:0007669"/>
    <property type="project" value="UniProtKB-EC"/>
</dbReference>
<dbReference type="SUPFAM" id="SSF47757">
    <property type="entry name" value="Chemotaxis receptor methyltransferase CheR, N-terminal domain"/>
    <property type="match status" value="1"/>
</dbReference>
<dbReference type="PRINTS" id="PR00996">
    <property type="entry name" value="CHERMTFRASE"/>
</dbReference>
<dbReference type="PANTHER" id="PTHR24422:SF19">
    <property type="entry name" value="CHEMOTAXIS PROTEIN METHYLTRANSFERASE"/>
    <property type="match status" value="1"/>
</dbReference>
<evidence type="ECO:0000256" key="5">
    <source>
        <dbReference type="ARBA" id="ARBA00022691"/>
    </source>
</evidence>
<dbReference type="SMART" id="SM00138">
    <property type="entry name" value="MeTrc"/>
    <property type="match status" value="1"/>
</dbReference>
<dbReference type="KEGG" id="kak:Kalk_12985"/>
<keyword evidence="5" id="KW-0949">S-adenosyl-L-methionine</keyword>